<dbReference type="Proteomes" id="UP001054252">
    <property type="component" value="Unassembled WGS sequence"/>
</dbReference>
<evidence type="ECO:0000313" key="1">
    <source>
        <dbReference type="EMBL" id="GKU93628.1"/>
    </source>
</evidence>
<keyword evidence="2" id="KW-1185">Reference proteome</keyword>
<dbReference type="EMBL" id="BPVZ01000007">
    <property type="protein sequence ID" value="GKU93628.1"/>
    <property type="molecule type" value="Genomic_DNA"/>
</dbReference>
<proteinExistence type="predicted"/>
<name>A0AAV5I6P6_9ROSI</name>
<organism evidence="1 2">
    <name type="scientific">Rubroshorea leprosula</name>
    <dbReference type="NCBI Taxonomy" id="152421"/>
    <lineage>
        <taxon>Eukaryota</taxon>
        <taxon>Viridiplantae</taxon>
        <taxon>Streptophyta</taxon>
        <taxon>Embryophyta</taxon>
        <taxon>Tracheophyta</taxon>
        <taxon>Spermatophyta</taxon>
        <taxon>Magnoliopsida</taxon>
        <taxon>eudicotyledons</taxon>
        <taxon>Gunneridae</taxon>
        <taxon>Pentapetalae</taxon>
        <taxon>rosids</taxon>
        <taxon>malvids</taxon>
        <taxon>Malvales</taxon>
        <taxon>Dipterocarpaceae</taxon>
        <taxon>Rubroshorea</taxon>
    </lineage>
</organism>
<reference evidence="1 2" key="1">
    <citation type="journal article" date="2021" name="Commun. Biol.">
        <title>The genome of Shorea leprosula (Dipterocarpaceae) highlights the ecological relevance of drought in aseasonal tropical rainforests.</title>
        <authorList>
            <person name="Ng K.K.S."/>
            <person name="Kobayashi M.J."/>
            <person name="Fawcett J.A."/>
            <person name="Hatakeyama M."/>
            <person name="Paape T."/>
            <person name="Ng C.H."/>
            <person name="Ang C.C."/>
            <person name="Tnah L.H."/>
            <person name="Lee C.T."/>
            <person name="Nishiyama T."/>
            <person name="Sese J."/>
            <person name="O'Brien M.J."/>
            <person name="Copetti D."/>
            <person name="Mohd Noor M.I."/>
            <person name="Ong R.C."/>
            <person name="Putra M."/>
            <person name="Sireger I.Z."/>
            <person name="Indrioko S."/>
            <person name="Kosugi Y."/>
            <person name="Izuno A."/>
            <person name="Isagi Y."/>
            <person name="Lee S.L."/>
            <person name="Shimizu K.K."/>
        </authorList>
    </citation>
    <scope>NUCLEOTIDE SEQUENCE [LARGE SCALE GENOMIC DNA]</scope>
    <source>
        <strain evidence="1">214</strain>
    </source>
</reference>
<protein>
    <submittedName>
        <fullName evidence="1">Uncharacterized protein</fullName>
    </submittedName>
</protein>
<gene>
    <name evidence="1" type="ORF">SLEP1_g7205</name>
</gene>
<dbReference type="AlphaFoldDB" id="A0AAV5I6P6"/>
<sequence length="39" mass="4662">MSKDTRSETIDLHRLLQKVIQYIHRFCISCICNFCFGLK</sequence>
<evidence type="ECO:0000313" key="2">
    <source>
        <dbReference type="Proteomes" id="UP001054252"/>
    </source>
</evidence>
<accession>A0AAV5I6P6</accession>
<comment type="caution">
    <text evidence="1">The sequence shown here is derived from an EMBL/GenBank/DDBJ whole genome shotgun (WGS) entry which is preliminary data.</text>
</comment>